<gene>
    <name evidence="1" type="ORF">BaRGS_00012638</name>
</gene>
<comment type="caution">
    <text evidence="1">The sequence shown here is derived from an EMBL/GenBank/DDBJ whole genome shotgun (WGS) entry which is preliminary data.</text>
</comment>
<name>A0ABD0LAH6_9CAEN</name>
<evidence type="ECO:0008006" key="3">
    <source>
        <dbReference type="Google" id="ProtNLM"/>
    </source>
</evidence>
<dbReference type="Proteomes" id="UP001519460">
    <property type="component" value="Unassembled WGS sequence"/>
</dbReference>
<dbReference type="AlphaFoldDB" id="A0ABD0LAH6"/>
<protein>
    <recommendedName>
        <fullName evidence="3">C2H2-type domain-containing protein</fullName>
    </recommendedName>
</protein>
<keyword evidence="2" id="KW-1185">Reference proteome</keyword>
<sequence>MPADLNRLPYERKKQQKKSNKLIEVERRCTRCFSGYSHHDHDQVDCHTTSHTETTHWGIQCRFRGREAAKKEILIRKLVWLLMGPAIAALPRWHEIILAQLLGAAHA</sequence>
<organism evidence="1 2">
    <name type="scientific">Batillaria attramentaria</name>
    <dbReference type="NCBI Taxonomy" id="370345"/>
    <lineage>
        <taxon>Eukaryota</taxon>
        <taxon>Metazoa</taxon>
        <taxon>Spiralia</taxon>
        <taxon>Lophotrochozoa</taxon>
        <taxon>Mollusca</taxon>
        <taxon>Gastropoda</taxon>
        <taxon>Caenogastropoda</taxon>
        <taxon>Sorbeoconcha</taxon>
        <taxon>Cerithioidea</taxon>
        <taxon>Batillariidae</taxon>
        <taxon>Batillaria</taxon>
    </lineage>
</organism>
<evidence type="ECO:0000313" key="1">
    <source>
        <dbReference type="EMBL" id="KAK7496228.1"/>
    </source>
</evidence>
<evidence type="ECO:0000313" key="2">
    <source>
        <dbReference type="Proteomes" id="UP001519460"/>
    </source>
</evidence>
<dbReference type="EMBL" id="JACVVK020000069">
    <property type="protein sequence ID" value="KAK7496228.1"/>
    <property type="molecule type" value="Genomic_DNA"/>
</dbReference>
<reference evidence="1 2" key="1">
    <citation type="journal article" date="2023" name="Sci. Data">
        <title>Genome assembly of the Korean intertidal mud-creeper Batillaria attramentaria.</title>
        <authorList>
            <person name="Patra A.K."/>
            <person name="Ho P.T."/>
            <person name="Jun S."/>
            <person name="Lee S.J."/>
            <person name="Kim Y."/>
            <person name="Won Y.J."/>
        </authorList>
    </citation>
    <scope>NUCLEOTIDE SEQUENCE [LARGE SCALE GENOMIC DNA]</scope>
    <source>
        <strain evidence="1">Wonlab-2016</strain>
    </source>
</reference>
<accession>A0ABD0LAH6</accession>
<proteinExistence type="predicted"/>